<sequence>MKKIFSVIVLSCSLLACTSAKEENTQVSSAENQNFVYEKVDVTNLSEQEQFVYEQLRTFAHGHISKCNVQIIPNKNSPKIEKRNNMYVASYVEFDPGSLSMEIISTPHRKYQYLAKIKYRENLYQCMAETEQSALKGKYNLVSKRFITEVPKYQQGKWKY</sequence>
<protein>
    <recommendedName>
        <fullName evidence="4">Lipoprotein</fullName>
    </recommendedName>
</protein>
<feature type="signal peptide" evidence="1">
    <location>
        <begin position="1"/>
        <end position="22"/>
    </location>
</feature>
<reference evidence="2" key="1">
    <citation type="submission" date="2020-12" db="EMBL/GenBank/DDBJ databases">
        <title>Taurinivorans muris gen. nov., sp. nov., fundamental and realized metabolic niche of a ubiquitous sulfidogenic bacterium in the murine intestine.</title>
        <authorList>
            <person name="Ye H."/>
            <person name="Hanson B.T."/>
            <person name="Loy A."/>
        </authorList>
    </citation>
    <scope>NUCLEOTIDE SEQUENCE</scope>
    <source>
        <strain evidence="2">LT0009</strain>
    </source>
</reference>
<organism evidence="2 3">
    <name type="scientific">Taurinivorans muris</name>
    <dbReference type="NCBI Taxonomy" id="2787751"/>
    <lineage>
        <taxon>Bacteria</taxon>
        <taxon>Pseudomonadati</taxon>
        <taxon>Thermodesulfobacteriota</taxon>
        <taxon>Desulfovibrionia</taxon>
        <taxon>Desulfovibrionales</taxon>
        <taxon>Desulfovibrionaceae</taxon>
        <taxon>Taurinivorans</taxon>
    </lineage>
</organism>
<keyword evidence="3" id="KW-1185">Reference proteome</keyword>
<dbReference type="Proteomes" id="UP001058120">
    <property type="component" value="Chromosome"/>
</dbReference>
<name>A0ABY5Y2B8_9BACT</name>
<gene>
    <name evidence="2" type="ORF">JBF11_08805</name>
</gene>
<dbReference type="PROSITE" id="PS51257">
    <property type="entry name" value="PROKAR_LIPOPROTEIN"/>
    <property type="match status" value="1"/>
</dbReference>
<accession>A0ABY5Y2B8</accession>
<dbReference type="EMBL" id="CP065938">
    <property type="protein sequence ID" value="UWX05532.1"/>
    <property type="molecule type" value="Genomic_DNA"/>
</dbReference>
<keyword evidence="1" id="KW-0732">Signal</keyword>
<dbReference type="RefSeq" id="WP_334315115.1">
    <property type="nucleotide sequence ID" value="NZ_CP065938.1"/>
</dbReference>
<feature type="chain" id="PRO_5046840406" description="Lipoprotein" evidence="1">
    <location>
        <begin position="23"/>
        <end position="160"/>
    </location>
</feature>
<evidence type="ECO:0000256" key="1">
    <source>
        <dbReference type="SAM" id="SignalP"/>
    </source>
</evidence>
<evidence type="ECO:0008006" key="4">
    <source>
        <dbReference type="Google" id="ProtNLM"/>
    </source>
</evidence>
<evidence type="ECO:0000313" key="2">
    <source>
        <dbReference type="EMBL" id="UWX05532.1"/>
    </source>
</evidence>
<proteinExistence type="predicted"/>
<evidence type="ECO:0000313" key="3">
    <source>
        <dbReference type="Proteomes" id="UP001058120"/>
    </source>
</evidence>